<organism evidence="2 4">
    <name type="scientific">Rhizobium lentis</name>
    <dbReference type="NCBI Taxonomy" id="1138194"/>
    <lineage>
        <taxon>Bacteria</taxon>
        <taxon>Pseudomonadati</taxon>
        <taxon>Pseudomonadota</taxon>
        <taxon>Alphaproteobacteria</taxon>
        <taxon>Hyphomicrobiales</taxon>
        <taxon>Rhizobiaceae</taxon>
        <taxon>Rhizobium/Agrobacterium group</taxon>
        <taxon>Rhizobium</taxon>
    </lineage>
</organism>
<gene>
    <name evidence="3" type="ORF">HJB60_28945</name>
    <name evidence="2" type="ORF">HJB63_12630</name>
</gene>
<comment type="caution">
    <text evidence="2">The sequence shown here is derived from an EMBL/GenBank/DDBJ whole genome shotgun (WGS) entry which is preliminary data.</text>
</comment>
<feature type="signal peptide" evidence="1">
    <location>
        <begin position="1"/>
        <end position="27"/>
    </location>
</feature>
<keyword evidence="1" id="KW-0732">Signal</keyword>
<evidence type="ECO:0000313" key="4">
    <source>
        <dbReference type="Proteomes" id="UP000749740"/>
    </source>
</evidence>
<dbReference type="Proteomes" id="UP000749740">
    <property type="component" value="Unassembled WGS sequence"/>
</dbReference>
<evidence type="ECO:0000256" key="1">
    <source>
        <dbReference type="SAM" id="SignalP"/>
    </source>
</evidence>
<name>A0A9Q3M7R0_9HYPH</name>
<reference evidence="2 5" key="1">
    <citation type="submission" date="2020-04" db="EMBL/GenBank/DDBJ databases">
        <title>Global-level population genomics: horizontal gene transfer, symbiosis and evolution in Rhizobia.</title>
        <authorList>
            <person name="Gai Y."/>
        </authorList>
    </citation>
    <scope>NUCLEOTIDE SEQUENCE</scope>
    <source>
        <strain evidence="3 5">BLR33</strain>
        <strain evidence="2">BLR57</strain>
    </source>
</reference>
<dbReference type="EMBL" id="JABDYF010000015">
    <property type="protein sequence ID" value="MBX5093168.1"/>
    <property type="molecule type" value="Genomic_DNA"/>
</dbReference>
<evidence type="ECO:0000313" key="3">
    <source>
        <dbReference type="EMBL" id="MBX5093168.1"/>
    </source>
</evidence>
<proteinExistence type="predicted"/>
<accession>A0A9Q3M7R0</accession>
<sequence length="123" mass="12949">MKIVSFVRSALALGAVLALAPIGPTRAAPVQTVQPPHISQAKTLQYKPHAGLWHGYRGFRAEQPGTRRHSDGSWYPLAAFGVEAGTTGSVVHQPVNRPAAPTMCNPTFSGSIGPGSMPCDNGY</sequence>
<dbReference type="EMBL" id="JABDYC010000003">
    <property type="protein sequence ID" value="MBX5023408.1"/>
    <property type="molecule type" value="Genomic_DNA"/>
</dbReference>
<feature type="chain" id="PRO_5040287701" evidence="1">
    <location>
        <begin position="28"/>
        <end position="123"/>
    </location>
</feature>
<protein>
    <submittedName>
        <fullName evidence="2">Cell surface protein</fullName>
    </submittedName>
</protein>
<dbReference type="Proteomes" id="UP000770629">
    <property type="component" value="Unassembled WGS sequence"/>
</dbReference>
<dbReference type="AlphaFoldDB" id="A0A9Q3M7R0"/>
<evidence type="ECO:0000313" key="2">
    <source>
        <dbReference type="EMBL" id="MBX5023408.1"/>
    </source>
</evidence>
<evidence type="ECO:0000313" key="5">
    <source>
        <dbReference type="Proteomes" id="UP000770629"/>
    </source>
</evidence>
<dbReference type="GeneID" id="66140166"/>
<keyword evidence="5" id="KW-1185">Reference proteome</keyword>
<dbReference type="RefSeq" id="WP_207240384.1">
    <property type="nucleotide sequence ID" value="NZ_CP071454.1"/>
</dbReference>